<reference evidence="1" key="1">
    <citation type="submission" date="2011-02" db="EMBL/GenBank/DDBJ databases">
        <title>The genome of the leaf-cutting ant Acromyrmex echinatior suggests key adaptations to social evolution and fungus farming.</title>
        <authorList>
            <person name="Nygaard S."/>
            <person name="Zhang G."/>
        </authorList>
    </citation>
    <scope>NUCLEOTIDE SEQUENCE</scope>
</reference>
<gene>
    <name evidence="1" type="ORF">G5I_03507</name>
</gene>
<dbReference type="AlphaFoldDB" id="F4WD57"/>
<name>F4WD57_ACREC</name>
<evidence type="ECO:0000313" key="1">
    <source>
        <dbReference type="EMBL" id="EGI67865.1"/>
    </source>
</evidence>
<proteinExistence type="predicted"/>
<dbReference type="InParanoid" id="F4WD57"/>
<keyword evidence="2" id="KW-1185">Reference proteome</keyword>
<evidence type="ECO:0000313" key="2">
    <source>
        <dbReference type="Proteomes" id="UP000007755"/>
    </source>
</evidence>
<dbReference type="EMBL" id="GL888084">
    <property type="protein sequence ID" value="EGI67865.1"/>
    <property type="molecule type" value="Genomic_DNA"/>
</dbReference>
<protein>
    <submittedName>
        <fullName evidence="1">Uncharacterized protein</fullName>
    </submittedName>
</protein>
<accession>F4WD57</accession>
<dbReference type="Proteomes" id="UP000007755">
    <property type="component" value="Unassembled WGS sequence"/>
</dbReference>
<sequence length="228" mass="25240">MWMLLNVAITSTRHFQNRRNVSHPSVTVAPLSVPVAGKTPKSFGTRFITDGVKKFLIAADGNRTHRRRIIDFTSNPPNMTTVTCQRSRIVSPTGIVPIRRYIFVAFRDFFPKTAGRRTASENDQATITCGPFAGRKTGKDDVDAATTDDREGDLLSIFCHLLGFTTSHRVSTLPGTYQHVTLVYPPTGQPARAFVCRRGRRPDAAWISWKSGGVQHANSIYPAAPVEK</sequence>
<organism evidence="2">
    <name type="scientific">Acromyrmex echinatior</name>
    <name type="common">Panamanian leafcutter ant</name>
    <name type="synonym">Acromyrmex octospinosus echinatior</name>
    <dbReference type="NCBI Taxonomy" id="103372"/>
    <lineage>
        <taxon>Eukaryota</taxon>
        <taxon>Metazoa</taxon>
        <taxon>Ecdysozoa</taxon>
        <taxon>Arthropoda</taxon>
        <taxon>Hexapoda</taxon>
        <taxon>Insecta</taxon>
        <taxon>Pterygota</taxon>
        <taxon>Neoptera</taxon>
        <taxon>Endopterygota</taxon>
        <taxon>Hymenoptera</taxon>
        <taxon>Apocrita</taxon>
        <taxon>Aculeata</taxon>
        <taxon>Formicoidea</taxon>
        <taxon>Formicidae</taxon>
        <taxon>Myrmicinae</taxon>
        <taxon>Acromyrmex</taxon>
    </lineage>
</organism>